<reference evidence="1" key="1">
    <citation type="submission" date="2019-03" db="EMBL/GenBank/DDBJ databases">
        <authorList>
            <person name="Mank J."/>
            <person name="Almeida P."/>
        </authorList>
    </citation>
    <scope>NUCLEOTIDE SEQUENCE</scope>
    <source>
        <strain evidence="1">78183</strain>
    </source>
</reference>
<accession>A0A6N2M6Q1</accession>
<gene>
    <name evidence="1" type="ORF">SVIM_LOCUS283694</name>
</gene>
<dbReference type="EMBL" id="CAADRP010001619">
    <property type="protein sequence ID" value="VFU45384.1"/>
    <property type="molecule type" value="Genomic_DNA"/>
</dbReference>
<proteinExistence type="predicted"/>
<name>A0A6N2M6Q1_SALVM</name>
<evidence type="ECO:0000313" key="1">
    <source>
        <dbReference type="EMBL" id="VFU45384.1"/>
    </source>
</evidence>
<dbReference type="PANTHER" id="PTHR35712">
    <property type="entry name" value="MYOSIN HEAVY CHAIN-LIKE PROTEIN"/>
    <property type="match status" value="1"/>
</dbReference>
<dbReference type="PANTHER" id="PTHR35712:SF1">
    <property type="entry name" value="MYOSIN HEAVY CHAIN-LIKE PROTEIN"/>
    <property type="match status" value="1"/>
</dbReference>
<protein>
    <submittedName>
        <fullName evidence="1">Uncharacterized protein</fullName>
    </submittedName>
</protein>
<sequence>MQEKVAALLLLSQQEERHLLERNVNAALQKKTEELQRNLLQVIPVDSFLLARLECLPLVYLNIIQY</sequence>
<dbReference type="AlphaFoldDB" id="A0A6N2M6Q1"/>
<organism evidence="1">
    <name type="scientific">Salix viminalis</name>
    <name type="common">Common osier</name>
    <name type="synonym">Basket willow</name>
    <dbReference type="NCBI Taxonomy" id="40686"/>
    <lineage>
        <taxon>Eukaryota</taxon>
        <taxon>Viridiplantae</taxon>
        <taxon>Streptophyta</taxon>
        <taxon>Embryophyta</taxon>
        <taxon>Tracheophyta</taxon>
        <taxon>Spermatophyta</taxon>
        <taxon>Magnoliopsida</taxon>
        <taxon>eudicotyledons</taxon>
        <taxon>Gunneridae</taxon>
        <taxon>Pentapetalae</taxon>
        <taxon>rosids</taxon>
        <taxon>fabids</taxon>
        <taxon>Malpighiales</taxon>
        <taxon>Salicaceae</taxon>
        <taxon>Saliceae</taxon>
        <taxon>Salix</taxon>
    </lineage>
</organism>